<reference evidence="9" key="1">
    <citation type="journal article" date="2019" name="Int. J. Syst. Evol. Microbiol.">
        <title>The Global Catalogue of Microorganisms (GCM) 10K type strain sequencing project: providing services to taxonomists for standard genome sequencing and annotation.</title>
        <authorList>
            <consortium name="The Broad Institute Genomics Platform"/>
            <consortium name="The Broad Institute Genome Sequencing Center for Infectious Disease"/>
            <person name="Wu L."/>
            <person name="Ma J."/>
        </authorList>
    </citation>
    <scope>NUCLEOTIDE SEQUENCE [LARGE SCALE GENOMIC DNA]</scope>
    <source>
        <strain evidence="9">TBRC 1276</strain>
    </source>
</reference>
<dbReference type="PANTHER" id="PTHR43671:SF13">
    <property type="entry name" value="SERINE_THREONINE-PROTEIN KINASE NEK2"/>
    <property type="match status" value="1"/>
</dbReference>
<feature type="compositionally biased region" description="Low complexity" evidence="6">
    <location>
        <begin position="295"/>
        <end position="312"/>
    </location>
</feature>
<protein>
    <recommendedName>
        <fullName evidence="1">non-specific serine/threonine protein kinase</fullName>
        <ecNumber evidence="1">2.7.11.1</ecNumber>
    </recommendedName>
</protein>
<dbReference type="PANTHER" id="PTHR43671">
    <property type="entry name" value="SERINE/THREONINE-PROTEIN KINASE NEK"/>
    <property type="match status" value="1"/>
</dbReference>
<dbReference type="InterPro" id="IPR050660">
    <property type="entry name" value="NEK_Ser/Thr_kinase"/>
</dbReference>
<evidence type="ECO:0000313" key="9">
    <source>
        <dbReference type="Proteomes" id="UP001595851"/>
    </source>
</evidence>
<dbReference type="PROSITE" id="PS50011">
    <property type="entry name" value="PROTEIN_KINASE_DOM"/>
    <property type="match status" value="1"/>
</dbReference>
<evidence type="ECO:0000313" key="8">
    <source>
        <dbReference type="EMBL" id="MFC4014530.1"/>
    </source>
</evidence>
<dbReference type="SUPFAM" id="SSF56112">
    <property type="entry name" value="Protein kinase-like (PK-like)"/>
    <property type="match status" value="1"/>
</dbReference>
<dbReference type="RefSeq" id="WP_379534364.1">
    <property type="nucleotide sequence ID" value="NZ_JBHSBI010000035.1"/>
</dbReference>
<dbReference type="Proteomes" id="UP001595851">
    <property type="component" value="Unassembled WGS sequence"/>
</dbReference>
<evidence type="ECO:0000256" key="2">
    <source>
        <dbReference type="ARBA" id="ARBA00022679"/>
    </source>
</evidence>
<name>A0ABV8GNN4_9ACTN</name>
<feature type="compositionally biased region" description="Low complexity" evidence="6">
    <location>
        <begin position="698"/>
        <end position="710"/>
    </location>
</feature>
<dbReference type="InterPro" id="IPR011009">
    <property type="entry name" value="Kinase-like_dom_sf"/>
</dbReference>
<dbReference type="EC" id="2.7.11.1" evidence="1"/>
<keyword evidence="9" id="KW-1185">Reference proteome</keyword>
<keyword evidence="5" id="KW-0067">ATP-binding</keyword>
<keyword evidence="2" id="KW-0808">Transferase</keyword>
<feature type="compositionally biased region" description="Polar residues" evidence="6">
    <location>
        <begin position="570"/>
        <end position="583"/>
    </location>
</feature>
<evidence type="ECO:0000256" key="6">
    <source>
        <dbReference type="SAM" id="MobiDB-lite"/>
    </source>
</evidence>
<feature type="region of interest" description="Disordered" evidence="6">
    <location>
        <begin position="273"/>
        <end position="535"/>
    </location>
</feature>
<feature type="compositionally biased region" description="Low complexity" evidence="6">
    <location>
        <begin position="370"/>
        <end position="401"/>
    </location>
</feature>
<dbReference type="CDD" id="cd14014">
    <property type="entry name" value="STKc_PknB_like"/>
    <property type="match status" value="1"/>
</dbReference>
<feature type="compositionally biased region" description="Pro residues" evidence="6">
    <location>
        <begin position="491"/>
        <end position="500"/>
    </location>
</feature>
<dbReference type="InterPro" id="IPR000719">
    <property type="entry name" value="Prot_kinase_dom"/>
</dbReference>
<dbReference type="Gene3D" id="3.30.200.20">
    <property type="entry name" value="Phosphorylase Kinase, domain 1"/>
    <property type="match status" value="1"/>
</dbReference>
<accession>A0ABV8GNN4</accession>
<dbReference type="InterPro" id="IPR008271">
    <property type="entry name" value="Ser/Thr_kinase_AS"/>
</dbReference>
<evidence type="ECO:0000256" key="4">
    <source>
        <dbReference type="ARBA" id="ARBA00022777"/>
    </source>
</evidence>
<dbReference type="EMBL" id="JBHSBI010000035">
    <property type="protein sequence ID" value="MFC4014530.1"/>
    <property type="molecule type" value="Genomic_DNA"/>
</dbReference>
<evidence type="ECO:0000256" key="5">
    <source>
        <dbReference type="ARBA" id="ARBA00022840"/>
    </source>
</evidence>
<dbReference type="Gene3D" id="1.10.510.10">
    <property type="entry name" value="Transferase(Phosphotransferase) domain 1"/>
    <property type="match status" value="1"/>
</dbReference>
<dbReference type="Pfam" id="PF00069">
    <property type="entry name" value="Pkinase"/>
    <property type="match status" value="1"/>
</dbReference>
<proteinExistence type="predicted"/>
<keyword evidence="4 8" id="KW-0418">Kinase</keyword>
<gene>
    <name evidence="8" type="ORF">ACFOY2_45420</name>
</gene>
<dbReference type="PROSITE" id="PS00108">
    <property type="entry name" value="PROTEIN_KINASE_ST"/>
    <property type="match status" value="1"/>
</dbReference>
<evidence type="ECO:0000256" key="1">
    <source>
        <dbReference type="ARBA" id="ARBA00012513"/>
    </source>
</evidence>
<feature type="compositionally biased region" description="Basic and acidic residues" evidence="6">
    <location>
        <begin position="620"/>
        <end position="630"/>
    </location>
</feature>
<evidence type="ECO:0000256" key="3">
    <source>
        <dbReference type="ARBA" id="ARBA00022741"/>
    </source>
</evidence>
<organism evidence="8 9">
    <name type="scientific">Nonomuraea purpurea</name>
    <dbReference type="NCBI Taxonomy" id="1849276"/>
    <lineage>
        <taxon>Bacteria</taxon>
        <taxon>Bacillati</taxon>
        <taxon>Actinomycetota</taxon>
        <taxon>Actinomycetes</taxon>
        <taxon>Streptosporangiales</taxon>
        <taxon>Streptosporangiaceae</taxon>
        <taxon>Nonomuraea</taxon>
    </lineage>
</organism>
<feature type="compositionally biased region" description="Gly residues" evidence="6">
    <location>
        <begin position="419"/>
        <end position="479"/>
    </location>
</feature>
<dbReference type="GO" id="GO:0016301">
    <property type="term" value="F:kinase activity"/>
    <property type="evidence" value="ECO:0007669"/>
    <property type="project" value="UniProtKB-KW"/>
</dbReference>
<feature type="region of interest" description="Disordered" evidence="6">
    <location>
        <begin position="570"/>
        <end position="713"/>
    </location>
</feature>
<feature type="domain" description="Protein kinase" evidence="7">
    <location>
        <begin position="18"/>
        <end position="272"/>
    </location>
</feature>
<keyword evidence="3" id="KW-0547">Nucleotide-binding</keyword>
<sequence length="817" mass="80616">MNQFQPLAADDPRRLGAYDIVARLGEGGQGIVYLGKSDSGEQVAVKLLHNALVADADARTRFLREVAVAQRVARFCTAPVMHADLDGSRPYIVSEYVPGPSLREMVINEGPRRGAALERLAISTATALAAIHRAGILHRDFKPANVLMGPEGPVVIDFGIARALDSPGATATGMAMGTPSYLAPEQLSGAAVSEAADVFAWGVTMVFAATGKPAFGADSIPVVMNRILNEEPEIGGMEGTLGDLVSACLSKDPTQRPSANEIIVQLTGQPAPKAAVEPVTGQQLTAQPGKSEPTGSGKPAGASAGAGSGSSANQRAYPGPWTLSTTGPQPVGNPQAAAPPQTGPYGRPAAAQNGPGHPTAGGPPPGTPGGPNQAPGANQVGGPNTPAGPNQPGNGPQAQPGAPGGPKTPGGPHAVPGAAGPGLAGPGSAGPGGMAGPGSGGAGSGGAAGPGMVGPGAAGLGTGGPQAAGPGAPHGGPNGGLQAAASNMPPQGGPGMPPGQHPHGAFQPGGPGNAGSKPGAPGGATQPGNDGAPAKQRRTLTLALSGAAAAALLVVVGAVVVQANSKQPPVVAINNTSGNSESDGSGAGQGEPATAVQSPAPALPSGTSPAVPTLDVEDPQETKEAKKPTKEPVSQVPQQVTEVPRPQTQPTTKKPEPKPTPTKKKVNVIEPDDLAGTGQPTSGPTSTIPGKPTKKPTAKPTAKPTPTLKPNPYSAASVCGSGYKVINSRSLGSGATVYLLYNSGAGKNCVVTMSRVVWPGKMSMNASLQVKGGSTGSNPGKFTAYAGPVRLPAKGKCVIWGGSWGVQSWKSGWTHCK</sequence>
<comment type="caution">
    <text evidence="8">The sequence shown here is derived from an EMBL/GenBank/DDBJ whole genome shotgun (WGS) entry which is preliminary data.</text>
</comment>
<evidence type="ECO:0000259" key="7">
    <source>
        <dbReference type="PROSITE" id="PS50011"/>
    </source>
</evidence>
<feature type="compositionally biased region" description="Low complexity" evidence="6">
    <location>
        <begin position="676"/>
        <end position="691"/>
    </location>
</feature>